<dbReference type="Pfam" id="PF18052">
    <property type="entry name" value="Rx_N"/>
    <property type="match status" value="1"/>
</dbReference>
<evidence type="ECO:0000256" key="1">
    <source>
        <dbReference type="ARBA" id="ARBA00022737"/>
    </source>
</evidence>
<proteinExistence type="predicted"/>
<dbReference type="STRING" id="3880.G7K2V0"/>
<dbReference type="GO" id="GO:0006952">
    <property type="term" value="P:defense response"/>
    <property type="evidence" value="ECO:0007669"/>
    <property type="project" value="UniProtKB-KW"/>
</dbReference>
<evidence type="ECO:0000313" key="8">
    <source>
        <dbReference type="EMBL" id="AES96276.1"/>
    </source>
</evidence>
<feature type="domain" description="Disease resistance N-terminal" evidence="6">
    <location>
        <begin position="5"/>
        <end position="95"/>
    </location>
</feature>
<accession>G7K2V0</accession>
<dbReference type="Gene3D" id="3.40.50.300">
    <property type="entry name" value="P-loop containing nucleotide triphosphate hydrolases"/>
    <property type="match status" value="1"/>
</dbReference>
<dbReference type="InterPro" id="IPR036388">
    <property type="entry name" value="WH-like_DNA-bd_sf"/>
</dbReference>
<keyword evidence="4" id="KW-0067">ATP-binding</keyword>
<evidence type="ECO:0000259" key="5">
    <source>
        <dbReference type="Pfam" id="PF00931"/>
    </source>
</evidence>
<dbReference type="OMA" id="VANSEIW"/>
<dbReference type="AlphaFoldDB" id="G7K2V0"/>
<evidence type="ECO:0000256" key="4">
    <source>
        <dbReference type="ARBA" id="ARBA00022840"/>
    </source>
</evidence>
<dbReference type="HOGENOM" id="CLU_000837_9_0_1"/>
<evidence type="ECO:0000313" key="9">
    <source>
        <dbReference type="EnsemblPlants" id="AES96276"/>
    </source>
</evidence>
<reference evidence="9" key="3">
    <citation type="submission" date="2015-04" db="UniProtKB">
        <authorList>
            <consortium name="EnsemblPlants"/>
        </authorList>
    </citation>
    <scope>IDENTIFICATION</scope>
    <source>
        <strain evidence="9">cv. Jemalong A17</strain>
    </source>
</reference>
<protein>
    <submittedName>
        <fullName evidence="8">NB-ARC domain disease resistance protein</fullName>
    </submittedName>
</protein>
<keyword evidence="1" id="KW-0677">Repeat</keyword>
<dbReference type="InterPro" id="IPR042197">
    <property type="entry name" value="Apaf_helical"/>
</dbReference>
<dbReference type="Gene3D" id="1.10.8.430">
    <property type="entry name" value="Helical domain of apoptotic protease-activating factors"/>
    <property type="match status" value="1"/>
</dbReference>
<keyword evidence="10" id="KW-1185">Reference proteome</keyword>
<keyword evidence="3" id="KW-0611">Plant defense</keyword>
<dbReference type="InterPro" id="IPR041118">
    <property type="entry name" value="Rx_N"/>
</dbReference>
<dbReference type="Proteomes" id="UP000002051">
    <property type="component" value="Chromosome 5"/>
</dbReference>
<evidence type="ECO:0000256" key="3">
    <source>
        <dbReference type="ARBA" id="ARBA00022821"/>
    </source>
</evidence>
<evidence type="ECO:0000313" key="10">
    <source>
        <dbReference type="Proteomes" id="UP000002051"/>
    </source>
</evidence>
<dbReference type="PANTHER" id="PTHR36766">
    <property type="entry name" value="PLANT BROAD-SPECTRUM MILDEW RESISTANCE PROTEIN RPW8"/>
    <property type="match status" value="1"/>
</dbReference>
<evidence type="ECO:0000259" key="7">
    <source>
        <dbReference type="Pfam" id="PF23559"/>
    </source>
</evidence>
<dbReference type="InterPro" id="IPR002182">
    <property type="entry name" value="NB-ARC"/>
</dbReference>
<reference evidence="8 10" key="1">
    <citation type="journal article" date="2011" name="Nature">
        <title>The Medicago genome provides insight into the evolution of rhizobial symbioses.</title>
        <authorList>
            <person name="Young N.D."/>
            <person name="Debelle F."/>
            <person name="Oldroyd G.E."/>
            <person name="Geurts R."/>
            <person name="Cannon S.B."/>
            <person name="Udvardi M.K."/>
            <person name="Benedito V.A."/>
            <person name="Mayer K.F."/>
            <person name="Gouzy J."/>
            <person name="Schoof H."/>
            <person name="Van de Peer Y."/>
            <person name="Proost S."/>
            <person name="Cook D.R."/>
            <person name="Meyers B.C."/>
            <person name="Spannagl M."/>
            <person name="Cheung F."/>
            <person name="De Mita S."/>
            <person name="Krishnakumar V."/>
            <person name="Gundlach H."/>
            <person name="Zhou S."/>
            <person name="Mudge J."/>
            <person name="Bharti A.K."/>
            <person name="Murray J.D."/>
            <person name="Naoumkina M.A."/>
            <person name="Rosen B."/>
            <person name="Silverstein K.A."/>
            <person name="Tang H."/>
            <person name="Rombauts S."/>
            <person name="Zhao P.X."/>
            <person name="Zhou P."/>
            <person name="Barbe V."/>
            <person name="Bardou P."/>
            <person name="Bechner M."/>
            <person name="Bellec A."/>
            <person name="Berger A."/>
            <person name="Berges H."/>
            <person name="Bidwell S."/>
            <person name="Bisseling T."/>
            <person name="Choisne N."/>
            <person name="Couloux A."/>
            <person name="Denny R."/>
            <person name="Deshpande S."/>
            <person name="Dai X."/>
            <person name="Doyle J.J."/>
            <person name="Dudez A.M."/>
            <person name="Farmer A.D."/>
            <person name="Fouteau S."/>
            <person name="Franken C."/>
            <person name="Gibelin C."/>
            <person name="Gish J."/>
            <person name="Goldstein S."/>
            <person name="Gonzalez A.J."/>
            <person name="Green P.J."/>
            <person name="Hallab A."/>
            <person name="Hartog M."/>
            <person name="Hua A."/>
            <person name="Humphray S.J."/>
            <person name="Jeong D.H."/>
            <person name="Jing Y."/>
            <person name="Jocker A."/>
            <person name="Kenton S.M."/>
            <person name="Kim D.J."/>
            <person name="Klee K."/>
            <person name="Lai H."/>
            <person name="Lang C."/>
            <person name="Lin S."/>
            <person name="Macmil S.L."/>
            <person name="Magdelenat G."/>
            <person name="Matthews L."/>
            <person name="McCorrison J."/>
            <person name="Monaghan E.L."/>
            <person name="Mun J.H."/>
            <person name="Najar F.Z."/>
            <person name="Nicholson C."/>
            <person name="Noirot C."/>
            <person name="O'Bleness M."/>
            <person name="Paule C.R."/>
            <person name="Poulain J."/>
            <person name="Prion F."/>
            <person name="Qin B."/>
            <person name="Qu C."/>
            <person name="Retzel E.F."/>
            <person name="Riddle C."/>
            <person name="Sallet E."/>
            <person name="Samain S."/>
            <person name="Samson N."/>
            <person name="Sanders I."/>
            <person name="Saurat O."/>
            <person name="Scarpelli C."/>
            <person name="Schiex T."/>
            <person name="Segurens B."/>
            <person name="Severin A.J."/>
            <person name="Sherrier D.J."/>
            <person name="Shi R."/>
            <person name="Sims S."/>
            <person name="Singer S.R."/>
            <person name="Sinharoy S."/>
            <person name="Sterck L."/>
            <person name="Viollet A."/>
            <person name="Wang B.B."/>
            <person name="Wang K."/>
            <person name="Wang M."/>
            <person name="Wang X."/>
            <person name="Warfsmann J."/>
            <person name="Weissenbach J."/>
            <person name="White D.D."/>
            <person name="White J.D."/>
            <person name="Wiley G.B."/>
            <person name="Wincker P."/>
            <person name="Xing Y."/>
            <person name="Yang L."/>
            <person name="Yao Z."/>
            <person name="Ying F."/>
            <person name="Zhai J."/>
            <person name="Zhou L."/>
            <person name="Zuber A."/>
            <person name="Denarie J."/>
            <person name="Dixon R.A."/>
            <person name="May G.D."/>
            <person name="Schwartz D.C."/>
            <person name="Rogers J."/>
            <person name="Quetier F."/>
            <person name="Town C.D."/>
            <person name="Roe B.A."/>
        </authorList>
    </citation>
    <scope>NUCLEOTIDE SEQUENCE [LARGE SCALE GENOMIC DNA]</scope>
    <source>
        <strain evidence="8">A17</strain>
        <strain evidence="9 10">cv. Jemalong A17</strain>
    </source>
</reference>
<dbReference type="InterPro" id="IPR058922">
    <property type="entry name" value="WHD_DRP"/>
</dbReference>
<dbReference type="PaxDb" id="3880-AES96276"/>
<dbReference type="Gene3D" id="1.10.10.10">
    <property type="entry name" value="Winged helix-like DNA-binding domain superfamily/Winged helix DNA-binding domain"/>
    <property type="match status" value="1"/>
</dbReference>
<feature type="domain" description="NB-ARC" evidence="5">
    <location>
        <begin position="173"/>
        <end position="264"/>
    </location>
</feature>
<dbReference type="GO" id="GO:0043531">
    <property type="term" value="F:ADP binding"/>
    <property type="evidence" value="ECO:0007669"/>
    <property type="project" value="InterPro"/>
</dbReference>
<dbReference type="CDD" id="cd14798">
    <property type="entry name" value="RX-CC_like"/>
    <property type="match status" value="1"/>
</dbReference>
<evidence type="ECO:0000256" key="2">
    <source>
        <dbReference type="ARBA" id="ARBA00022741"/>
    </source>
</evidence>
<dbReference type="InterPro" id="IPR027417">
    <property type="entry name" value="P-loop_NTPase"/>
</dbReference>
<dbReference type="PANTHER" id="PTHR36766:SF42">
    <property type="entry name" value="NB-ARC DOMAIN DISEASE RESISTANCE PROTEIN"/>
    <property type="match status" value="1"/>
</dbReference>
<reference evidence="8 10" key="2">
    <citation type="journal article" date="2014" name="BMC Genomics">
        <title>An improved genome release (version Mt4.0) for the model legume Medicago truncatula.</title>
        <authorList>
            <person name="Tang H."/>
            <person name="Krishnakumar V."/>
            <person name="Bidwell S."/>
            <person name="Rosen B."/>
            <person name="Chan A."/>
            <person name="Zhou S."/>
            <person name="Gentzbittel L."/>
            <person name="Childs K.L."/>
            <person name="Yandell M."/>
            <person name="Gundlach H."/>
            <person name="Mayer K.F."/>
            <person name="Schwartz D.C."/>
            <person name="Town C.D."/>
        </authorList>
    </citation>
    <scope>GENOME REANNOTATION</scope>
    <source>
        <strain evidence="9 10">cv. Jemalong A17</strain>
    </source>
</reference>
<dbReference type="GO" id="GO:0005524">
    <property type="term" value="F:ATP binding"/>
    <property type="evidence" value="ECO:0007669"/>
    <property type="project" value="UniProtKB-KW"/>
</dbReference>
<evidence type="ECO:0000259" key="6">
    <source>
        <dbReference type="Pfam" id="PF18052"/>
    </source>
</evidence>
<dbReference type="EnsemblPlants" id="AES96276">
    <property type="protein sequence ID" value="AES96276"/>
    <property type="gene ID" value="MTR_5g035230"/>
</dbReference>
<feature type="domain" description="Disease resistance protein winged helix" evidence="7">
    <location>
        <begin position="404"/>
        <end position="471"/>
    </location>
</feature>
<organism evidence="8 10">
    <name type="scientific">Medicago truncatula</name>
    <name type="common">Barrel medic</name>
    <name type="synonym">Medicago tribuloides</name>
    <dbReference type="NCBI Taxonomy" id="3880"/>
    <lineage>
        <taxon>Eukaryota</taxon>
        <taxon>Viridiplantae</taxon>
        <taxon>Streptophyta</taxon>
        <taxon>Embryophyta</taxon>
        <taxon>Tracheophyta</taxon>
        <taxon>Spermatophyta</taxon>
        <taxon>Magnoliopsida</taxon>
        <taxon>eudicotyledons</taxon>
        <taxon>Gunneridae</taxon>
        <taxon>Pentapetalae</taxon>
        <taxon>rosids</taxon>
        <taxon>fabids</taxon>
        <taxon>Fabales</taxon>
        <taxon>Fabaceae</taxon>
        <taxon>Papilionoideae</taxon>
        <taxon>50 kb inversion clade</taxon>
        <taxon>NPAAA clade</taxon>
        <taxon>Hologalegina</taxon>
        <taxon>IRL clade</taxon>
        <taxon>Trifolieae</taxon>
        <taxon>Medicago</taxon>
    </lineage>
</organism>
<dbReference type="Gene3D" id="1.20.5.4130">
    <property type="match status" value="1"/>
</dbReference>
<keyword evidence="2" id="KW-0547">Nucleotide-binding</keyword>
<dbReference type="Pfam" id="PF00931">
    <property type="entry name" value="NB-ARC"/>
    <property type="match status" value="1"/>
</dbReference>
<dbReference type="Pfam" id="PF23559">
    <property type="entry name" value="WHD_DRP"/>
    <property type="match status" value="1"/>
</dbReference>
<sequence>MAEAVLEVVLHNLNSLIQKKLALFLGFDQDFKSLSSLLTTIKATLEDAEEKQFTDKAIKDWLLKLKDAVHVLDDILDECATQSLEMEYKGLSHKVQSSFVSSFHPKHVAFRYKIAKKMKSIRERLNEIAEERSKFHLIEMVKEKRDGVIDWRQTTSIISQPQVFGRDGDRDKMVDILVNGASGFEDLSVYPIVGLGGLGKTTLAQLIFNHESVVKHFDLRMWVCVSDDFSIKRMTRSIIEAATKKSCDDLDLEPLQRKLQRSIKWHKLKSLLACGGKGASVLVTTRLEKVAEIMGTIPPFEVSKLSDVDCWELFKQRAFGPNEVEQDELVVIGKEILKKCGGVPLAAIALGSLLRFKREVNEWHYVKESKLWSLQDEDYVMPTLRLSYLNLPVKLRQCFAFCALFIKDERISKKFLIELWMANGLVSSNEMLDEEDIGNGVWNELYLRSFFQDIETDIFGKITSFKMHDLLI</sequence>
<name>G7K2V0_MEDTR</name>
<dbReference type="PRINTS" id="PR00364">
    <property type="entry name" value="DISEASERSIST"/>
</dbReference>
<dbReference type="EMBL" id="CM001221">
    <property type="protein sequence ID" value="AES96276.1"/>
    <property type="molecule type" value="Genomic_DNA"/>
</dbReference>
<dbReference type="eggNOG" id="KOG4658">
    <property type="taxonomic scope" value="Eukaryota"/>
</dbReference>
<gene>
    <name evidence="8" type="ordered locus">MTR_5g035230</name>
</gene>
<dbReference type="SUPFAM" id="SSF52540">
    <property type="entry name" value="P-loop containing nucleoside triphosphate hydrolases"/>
    <property type="match status" value="1"/>
</dbReference>
<dbReference type="InterPro" id="IPR038005">
    <property type="entry name" value="RX-like_CC"/>
</dbReference>